<dbReference type="InterPro" id="IPR005467">
    <property type="entry name" value="His_kinase_dom"/>
</dbReference>
<dbReference type="Gene3D" id="1.10.287.130">
    <property type="match status" value="1"/>
</dbReference>
<keyword evidence="8" id="KW-0472">Membrane</keyword>
<protein>
    <recommendedName>
        <fullName evidence="2">histidine kinase</fullName>
        <ecNumber evidence="2">2.7.13.3</ecNumber>
    </recommendedName>
</protein>
<feature type="transmembrane region" description="Helical" evidence="8">
    <location>
        <begin position="129"/>
        <end position="151"/>
    </location>
</feature>
<evidence type="ECO:0000259" key="9">
    <source>
        <dbReference type="PROSITE" id="PS50109"/>
    </source>
</evidence>
<keyword evidence="11" id="KW-1185">Reference proteome</keyword>
<comment type="catalytic activity">
    <reaction evidence="1">
        <text>ATP + protein L-histidine = ADP + protein N-phospho-L-histidine.</text>
        <dbReference type="EC" id="2.7.13.3"/>
    </reaction>
</comment>
<evidence type="ECO:0000256" key="1">
    <source>
        <dbReference type="ARBA" id="ARBA00000085"/>
    </source>
</evidence>
<sequence>MKLSSRYNRVNILVSLLVLLSTGVIYYVVIHFILTEKLDRDLRIEEEEIRAYAEKYHKLPLAGDFHDQKVSYRLVNPSDTTGRSFGNSVYLNEKEHEKEPGRSLTTFMKVNDQVFEVSVTKSRLEAEDLVRIIFLISLLIIILLLLTLFLVNRFLLNSLWKPFYHILDQMKAFNLTGRNEVKVEQSKIDEFVELNQAVLLMSQRVKEDYKELKSFTDNAAHEMMTPLAVINSKLDTLLQTEGFSDQQGELIEDIYMAVGRLSRLNHSLLLLAKIENNMIKNEEPIHLKPLIEQKLRQFQELLQSAEIMVSTQLTDKEVLMSKYLADILFNNLISNAIRHNVKPGHIEVILNASQLVFKNTGITMALDGARTFERFNKTASSDGLGLGLAISRQICNLYGFSMTYAYGAGQHTFTISF</sequence>
<proteinExistence type="predicted"/>
<keyword evidence="7 8" id="KW-1133">Transmembrane helix</keyword>
<evidence type="ECO:0000256" key="4">
    <source>
        <dbReference type="ARBA" id="ARBA00022679"/>
    </source>
</evidence>
<reference evidence="10 11" key="1">
    <citation type="submission" date="2019-11" db="EMBL/GenBank/DDBJ databases">
        <title>Description of Pedobacter sp. LMG 31462T.</title>
        <authorList>
            <person name="Carlier A."/>
            <person name="Qi S."/>
            <person name="Vandamme P."/>
        </authorList>
    </citation>
    <scope>NUCLEOTIDE SEQUENCE [LARGE SCALE GENOMIC DNA]</scope>
    <source>
        <strain evidence="10 11">LMG 31462</strain>
    </source>
</reference>
<evidence type="ECO:0000256" key="5">
    <source>
        <dbReference type="ARBA" id="ARBA00022692"/>
    </source>
</evidence>
<feature type="domain" description="Histidine kinase" evidence="9">
    <location>
        <begin position="218"/>
        <end position="417"/>
    </location>
</feature>
<dbReference type="CDD" id="cd00082">
    <property type="entry name" value="HisKA"/>
    <property type="match status" value="1"/>
</dbReference>
<keyword evidence="5 8" id="KW-0812">Transmembrane</keyword>
<dbReference type="PANTHER" id="PTHR45436">
    <property type="entry name" value="SENSOR HISTIDINE KINASE YKOH"/>
    <property type="match status" value="1"/>
</dbReference>
<dbReference type="SUPFAM" id="SSF55874">
    <property type="entry name" value="ATPase domain of HSP90 chaperone/DNA topoisomerase II/histidine kinase"/>
    <property type="match status" value="1"/>
</dbReference>
<comment type="caution">
    <text evidence="10">The sequence shown here is derived from an EMBL/GenBank/DDBJ whole genome shotgun (WGS) entry which is preliminary data.</text>
</comment>
<evidence type="ECO:0000313" key="11">
    <source>
        <dbReference type="Proteomes" id="UP000636110"/>
    </source>
</evidence>
<dbReference type="SMART" id="SM00387">
    <property type="entry name" value="HATPase_c"/>
    <property type="match status" value="1"/>
</dbReference>
<dbReference type="CDD" id="cd00075">
    <property type="entry name" value="HATPase"/>
    <property type="match status" value="1"/>
</dbReference>
<accession>A0ABR6ER52</accession>
<dbReference type="PROSITE" id="PS50109">
    <property type="entry name" value="HIS_KIN"/>
    <property type="match status" value="1"/>
</dbReference>
<dbReference type="EMBL" id="WNXC01000001">
    <property type="protein sequence ID" value="MBB2147730.1"/>
    <property type="molecule type" value="Genomic_DNA"/>
</dbReference>
<dbReference type="SMART" id="SM00388">
    <property type="entry name" value="HisKA"/>
    <property type="match status" value="1"/>
</dbReference>
<dbReference type="Proteomes" id="UP000636110">
    <property type="component" value="Unassembled WGS sequence"/>
</dbReference>
<evidence type="ECO:0000256" key="6">
    <source>
        <dbReference type="ARBA" id="ARBA00022777"/>
    </source>
</evidence>
<dbReference type="InterPro" id="IPR036890">
    <property type="entry name" value="HATPase_C_sf"/>
</dbReference>
<dbReference type="Pfam" id="PF00512">
    <property type="entry name" value="HisKA"/>
    <property type="match status" value="1"/>
</dbReference>
<keyword evidence="3" id="KW-0597">Phosphoprotein</keyword>
<keyword evidence="6 10" id="KW-0418">Kinase</keyword>
<dbReference type="InterPro" id="IPR036097">
    <property type="entry name" value="HisK_dim/P_sf"/>
</dbReference>
<evidence type="ECO:0000256" key="2">
    <source>
        <dbReference type="ARBA" id="ARBA00012438"/>
    </source>
</evidence>
<dbReference type="RefSeq" id="WP_182953031.1">
    <property type="nucleotide sequence ID" value="NZ_WNXC01000001.1"/>
</dbReference>
<evidence type="ECO:0000313" key="10">
    <source>
        <dbReference type="EMBL" id="MBB2147730.1"/>
    </source>
</evidence>
<evidence type="ECO:0000256" key="3">
    <source>
        <dbReference type="ARBA" id="ARBA00022553"/>
    </source>
</evidence>
<gene>
    <name evidence="10" type="ORF">GM920_02280</name>
</gene>
<dbReference type="GO" id="GO:0016301">
    <property type="term" value="F:kinase activity"/>
    <property type="evidence" value="ECO:0007669"/>
    <property type="project" value="UniProtKB-KW"/>
</dbReference>
<dbReference type="SUPFAM" id="SSF47384">
    <property type="entry name" value="Homodimeric domain of signal transducing histidine kinase"/>
    <property type="match status" value="1"/>
</dbReference>
<feature type="transmembrane region" description="Helical" evidence="8">
    <location>
        <begin position="12"/>
        <end position="34"/>
    </location>
</feature>
<evidence type="ECO:0000256" key="7">
    <source>
        <dbReference type="ARBA" id="ARBA00022989"/>
    </source>
</evidence>
<dbReference type="EC" id="2.7.13.3" evidence="2"/>
<keyword evidence="4" id="KW-0808">Transferase</keyword>
<evidence type="ECO:0000256" key="8">
    <source>
        <dbReference type="SAM" id="Phobius"/>
    </source>
</evidence>
<dbReference type="Pfam" id="PF02518">
    <property type="entry name" value="HATPase_c"/>
    <property type="match status" value="1"/>
</dbReference>
<organism evidence="10 11">
    <name type="scientific">Pedobacter gandavensis</name>
    <dbReference type="NCBI Taxonomy" id="2679963"/>
    <lineage>
        <taxon>Bacteria</taxon>
        <taxon>Pseudomonadati</taxon>
        <taxon>Bacteroidota</taxon>
        <taxon>Sphingobacteriia</taxon>
        <taxon>Sphingobacteriales</taxon>
        <taxon>Sphingobacteriaceae</taxon>
        <taxon>Pedobacter</taxon>
    </lineage>
</organism>
<name>A0ABR6ER52_9SPHI</name>
<dbReference type="InterPro" id="IPR003661">
    <property type="entry name" value="HisK_dim/P_dom"/>
</dbReference>
<dbReference type="PANTHER" id="PTHR45436:SF5">
    <property type="entry name" value="SENSOR HISTIDINE KINASE TRCS"/>
    <property type="match status" value="1"/>
</dbReference>
<dbReference type="InterPro" id="IPR050428">
    <property type="entry name" value="TCS_sensor_his_kinase"/>
</dbReference>
<dbReference type="InterPro" id="IPR003594">
    <property type="entry name" value="HATPase_dom"/>
</dbReference>
<dbReference type="Gene3D" id="3.30.565.10">
    <property type="entry name" value="Histidine kinase-like ATPase, C-terminal domain"/>
    <property type="match status" value="1"/>
</dbReference>